<proteinExistence type="inferred from homology"/>
<protein>
    <submittedName>
        <fullName evidence="3">Enoyl-CoA hydratase</fullName>
    </submittedName>
</protein>
<reference evidence="3 4" key="1">
    <citation type="submission" date="2019-09" db="EMBL/GenBank/DDBJ databases">
        <title>Draft genome sequence of the thermophilic Saccharopolyspora hirsuta VKM Ac-666T.</title>
        <authorList>
            <person name="Lobastova T.G."/>
            <person name="Fokina V."/>
            <person name="Bragin E.Y."/>
            <person name="Shtratnikova V.Y."/>
            <person name="Starodumova I.P."/>
            <person name="Tarlachkov S.V."/>
            <person name="Donova M.V."/>
        </authorList>
    </citation>
    <scope>NUCLEOTIDE SEQUENCE [LARGE SCALE GENOMIC DNA]</scope>
    <source>
        <strain evidence="3 4">VKM Ac-666</strain>
    </source>
</reference>
<dbReference type="Proteomes" id="UP000323946">
    <property type="component" value="Unassembled WGS sequence"/>
</dbReference>
<evidence type="ECO:0000256" key="1">
    <source>
        <dbReference type="ARBA" id="ARBA00005254"/>
    </source>
</evidence>
<dbReference type="AlphaFoldDB" id="A0A5M7CCY9"/>
<name>A0A5M7CCY9_SACHI</name>
<evidence type="ECO:0000256" key="2">
    <source>
        <dbReference type="RuleBase" id="RU003707"/>
    </source>
</evidence>
<dbReference type="PROSITE" id="PS00166">
    <property type="entry name" value="ENOYL_COA_HYDRATASE"/>
    <property type="match status" value="1"/>
</dbReference>
<dbReference type="EMBL" id="VWPH01000001">
    <property type="protein sequence ID" value="KAA5838307.1"/>
    <property type="molecule type" value="Genomic_DNA"/>
</dbReference>
<dbReference type="PANTHER" id="PTHR43802:SF1">
    <property type="entry name" value="IP11341P-RELATED"/>
    <property type="match status" value="1"/>
</dbReference>
<comment type="similarity">
    <text evidence="1 2">Belongs to the enoyl-CoA hydratase/isomerase family.</text>
</comment>
<gene>
    <name evidence="3" type="ORF">F1721_02385</name>
</gene>
<dbReference type="OrthoDB" id="9777711at2"/>
<dbReference type="SUPFAM" id="SSF52096">
    <property type="entry name" value="ClpP/crotonase"/>
    <property type="match status" value="1"/>
</dbReference>
<comment type="caution">
    <text evidence="3">The sequence shown here is derived from an EMBL/GenBank/DDBJ whole genome shotgun (WGS) entry which is preliminary data.</text>
</comment>
<dbReference type="InterPro" id="IPR001753">
    <property type="entry name" value="Enoyl-CoA_hydra/iso"/>
</dbReference>
<keyword evidence="4" id="KW-1185">Reference proteome</keyword>
<dbReference type="InterPro" id="IPR018376">
    <property type="entry name" value="Enoyl-CoA_hyd/isom_CS"/>
</dbReference>
<accession>A0A5M7CCY9</accession>
<evidence type="ECO:0000313" key="4">
    <source>
        <dbReference type="Proteomes" id="UP000323946"/>
    </source>
</evidence>
<dbReference type="PANTHER" id="PTHR43802">
    <property type="entry name" value="ENOYL-COA HYDRATASE"/>
    <property type="match status" value="1"/>
</dbReference>
<dbReference type="Pfam" id="PF00378">
    <property type="entry name" value="ECH_1"/>
    <property type="match status" value="1"/>
</dbReference>
<dbReference type="GO" id="GO:0003824">
    <property type="term" value="F:catalytic activity"/>
    <property type="evidence" value="ECO:0007669"/>
    <property type="project" value="InterPro"/>
</dbReference>
<dbReference type="CDD" id="cd06558">
    <property type="entry name" value="crotonase-like"/>
    <property type="match status" value="1"/>
</dbReference>
<dbReference type="Gene3D" id="3.90.226.10">
    <property type="entry name" value="2-enoyl-CoA Hydratase, Chain A, domain 1"/>
    <property type="match status" value="1"/>
</dbReference>
<organism evidence="3 4">
    <name type="scientific">Saccharopolyspora hirsuta</name>
    <dbReference type="NCBI Taxonomy" id="1837"/>
    <lineage>
        <taxon>Bacteria</taxon>
        <taxon>Bacillati</taxon>
        <taxon>Actinomycetota</taxon>
        <taxon>Actinomycetes</taxon>
        <taxon>Pseudonocardiales</taxon>
        <taxon>Pseudonocardiaceae</taxon>
        <taxon>Saccharopolyspora</taxon>
    </lineage>
</organism>
<evidence type="ECO:0000313" key="3">
    <source>
        <dbReference type="EMBL" id="KAA5838307.1"/>
    </source>
</evidence>
<dbReference type="InterPro" id="IPR029045">
    <property type="entry name" value="ClpP/crotonase-like_dom_sf"/>
</dbReference>
<sequence>MLARFPGDLGPPGPFQRARWFSSRSRGAVRAAPVPRRWVSKVDGDEVLVTQDGAVLTATINRPRRKNALDTAAWNGLHEAVAKAAADDSVRCVVITGADGDFCAGADLSGDRGGQHPLHRMHGINDIALALHELPKPSVAKVRGVAVGAGWNLALGCDLVVCTPDARFSQIFAKRGLSLDFGGSWLLPRIVGMQQAKRLALLGEIIGAEEAHELGAVTWVREDAEIDGFVADLAERLAQGPPIALAQNKQMLHAGSHQSLREALENEARAQAINFATDAPAARTAFVNKTEPEFTGEWMVR</sequence>